<keyword evidence="6 7" id="KW-0326">Glycosidase</keyword>
<dbReference type="FunFam" id="1.20.120.980:FF:000001">
    <property type="entry name" value="Dipeptidyl peptidase 7"/>
    <property type="match status" value="1"/>
</dbReference>
<comment type="caution">
    <text evidence="10">The sequence shown here is derived from an EMBL/GenBank/DDBJ whole genome shotgun (WGS) entry which is preliminary data.</text>
</comment>
<evidence type="ECO:0000256" key="7">
    <source>
        <dbReference type="RuleBase" id="RU000489"/>
    </source>
</evidence>
<dbReference type="SUPFAM" id="SSF54556">
    <property type="entry name" value="Chitinase insertion domain"/>
    <property type="match status" value="1"/>
</dbReference>
<dbReference type="GO" id="GO:0005975">
    <property type="term" value="P:carbohydrate metabolic process"/>
    <property type="evidence" value="ECO:0007669"/>
    <property type="project" value="InterPro"/>
</dbReference>
<keyword evidence="5" id="KW-0325">Glycoprotein</keyword>
<keyword evidence="3 8" id="KW-0732">Signal</keyword>
<organism evidence="10 11">
    <name type="scientific">Trichonephila inaurata madagascariensis</name>
    <dbReference type="NCBI Taxonomy" id="2747483"/>
    <lineage>
        <taxon>Eukaryota</taxon>
        <taxon>Metazoa</taxon>
        <taxon>Ecdysozoa</taxon>
        <taxon>Arthropoda</taxon>
        <taxon>Chelicerata</taxon>
        <taxon>Arachnida</taxon>
        <taxon>Araneae</taxon>
        <taxon>Araneomorphae</taxon>
        <taxon>Entelegynae</taxon>
        <taxon>Araneoidea</taxon>
        <taxon>Nephilidae</taxon>
        <taxon>Trichonephila</taxon>
        <taxon>Trichonephila inaurata</taxon>
    </lineage>
</organism>
<dbReference type="GO" id="GO:0008061">
    <property type="term" value="F:chitin binding"/>
    <property type="evidence" value="ECO:0007669"/>
    <property type="project" value="InterPro"/>
</dbReference>
<dbReference type="GO" id="GO:0004568">
    <property type="term" value="F:chitinase activity"/>
    <property type="evidence" value="ECO:0007669"/>
    <property type="project" value="UniProtKB-ARBA"/>
</dbReference>
<dbReference type="PROSITE" id="PS51910">
    <property type="entry name" value="GH18_2"/>
    <property type="match status" value="1"/>
</dbReference>
<name>A0A8X6XUE4_9ARAC</name>
<evidence type="ECO:0000256" key="1">
    <source>
        <dbReference type="ARBA" id="ARBA00011079"/>
    </source>
</evidence>
<dbReference type="SUPFAM" id="SSF51445">
    <property type="entry name" value="(Trans)glycosidases"/>
    <property type="match status" value="1"/>
</dbReference>
<dbReference type="Gene3D" id="3.40.50.1820">
    <property type="entry name" value="alpha/beta hydrolase"/>
    <property type="match status" value="1"/>
</dbReference>
<proteinExistence type="inferred from homology"/>
<evidence type="ECO:0000256" key="3">
    <source>
        <dbReference type="ARBA" id="ARBA00022729"/>
    </source>
</evidence>
<dbReference type="InterPro" id="IPR042269">
    <property type="entry name" value="Ser_carbopepase_S28_SKS"/>
</dbReference>
<evidence type="ECO:0000256" key="2">
    <source>
        <dbReference type="ARBA" id="ARBA00022670"/>
    </source>
</evidence>
<feature type="domain" description="GH18" evidence="9">
    <location>
        <begin position="432"/>
        <end position="785"/>
    </location>
</feature>
<dbReference type="InterPro" id="IPR001579">
    <property type="entry name" value="Glyco_hydro_18_chit_AS"/>
</dbReference>
<dbReference type="PROSITE" id="PS01095">
    <property type="entry name" value="GH18_1"/>
    <property type="match status" value="1"/>
</dbReference>
<dbReference type="GO" id="GO:0006032">
    <property type="term" value="P:chitin catabolic process"/>
    <property type="evidence" value="ECO:0007669"/>
    <property type="project" value="UniProtKB-ARBA"/>
</dbReference>
<dbReference type="OrthoDB" id="6424182at2759"/>
<dbReference type="PANTHER" id="PTHR11010:SF107">
    <property type="entry name" value="DIPEPTIDYL PEPTIDASE 2"/>
    <property type="match status" value="1"/>
</dbReference>
<dbReference type="Pfam" id="PF05577">
    <property type="entry name" value="Peptidase_S28"/>
    <property type="match status" value="1"/>
</dbReference>
<gene>
    <name evidence="10" type="primary">Dpp7</name>
    <name evidence="10" type="ORF">TNIN_122501</name>
</gene>
<evidence type="ECO:0000256" key="6">
    <source>
        <dbReference type="ARBA" id="ARBA00023295"/>
    </source>
</evidence>
<dbReference type="InterPro" id="IPR011583">
    <property type="entry name" value="Chitinase_II/V-like_cat"/>
</dbReference>
<feature type="signal peptide" evidence="8">
    <location>
        <begin position="1"/>
        <end position="19"/>
    </location>
</feature>
<dbReference type="GO" id="GO:0006508">
    <property type="term" value="P:proteolysis"/>
    <property type="evidence" value="ECO:0007669"/>
    <property type="project" value="UniProtKB-KW"/>
</dbReference>
<dbReference type="InterPro" id="IPR001223">
    <property type="entry name" value="Glyco_hydro18_cat"/>
</dbReference>
<feature type="chain" id="PRO_5036454829" evidence="8">
    <location>
        <begin position="20"/>
        <end position="785"/>
    </location>
</feature>
<evidence type="ECO:0000256" key="5">
    <source>
        <dbReference type="ARBA" id="ARBA00023180"/>
    </source>
</evidence>
<dbReference type="Gene3D" id="1.20.120.980">
    <property type="entry name" value="Serine carboxypeptidase S28, SKS domain"/>
    <property type="match status" value="1"/>
</dbReference>
<comment type="similarity">
    <text evidence="1">Belongs to the peptidase S28 family.</text>
</comment>
<dbReference type="InterPro" id="IPR008758">
    <property type="entry name" value="Peptidase_S28"/>
</dbReference>
<dbReference type="Pfam" id="PF00704">
    <property type="entry name" value="Glyco_hydro_18"/>
    <property type="match status" value="1"/>
</dbReference>
<dbReference type="EMBL" id="BMAV01013147">
    <property type="protein sequence ID" value="GFY60413.1"/>
    <property type="molecule type" value="Genomic_DNA"/>
</dbReference>
<dbReference type="GO" id="GO:0008239">
    <property type="term" value="F:dipeptidyl-peptidase activity"/>
    <property type="evidence" value="ECO:0007669"/>
    <property type="project" value="TreeGrafter"/>
</dbReference>
<sequence length="785" mass="88763">MYVFYALAAVLLLSSSSKAETYNYVEAYFDQKIDHFNFLSNGNQTYKMRFLYNDTWWDKGTGPIFFYAGNEGSIEGFWANTGFIFKAAKAFNALVLFAEHRYYGKSLPFGNNSFEGDALGLLSVNQALSDYAFFLKKFKEVNNAEKCPVIAFGGSYGGMLAAYMRFKYPNIIHGAIAASAPLYQVAGKLSGDIFFQAVSKDFSEASPQCESRVRSAFDQLAKWAALGPAGYSQISQNFHLCNPIKTDQDYQHLLRWVRNAFVLAAMMDYPYPATFMGNFPAFPVKVMCNLLESAPTAANGLYQAAAVYYNQSQTLPCFDIYEEYIYCADPTGCGLGPDAIAWDYQACTEINLEGGTTGVHDIFPVLPFNSQMRDDYCYKTYKVLPRRDYLDVQYWGADISSATNIVFSNGNLDPWGPGGLLHNTKKEKATSQQIVCYYRIEKNDTRRLQPEDIDPNLCTHLIVGYTEVRYDFMLPKTIYDLDTFNRTVALKKKNAKMKIMLSIGEKSKGGFSHMVASSNGREKFIFSLLHFLDKYKFDGVDFDWEFPAWNGANPLERFYFILLLKELRFVIEQAKRNFLVSCAVAAHVAIIDTSYDIPEMAKAIDFVNLMSYDFQMYSPNYPLTAHHSPLFSRNSDKRMNYFLNGAWAAAFWEARGMPRKKIMLGIPTHARTYHLKSPYINALDAPASGPGVGKGKLTYPQVCQFLKAGAKQIFDVSTKVPFAYLGHNWIAYDNEHSVSFKSLWVKDEGYGGIMIFNLNNDDWKGTCDNSTKFPLTRAVTKMTLA</sequence>
<reference evidence="10" key="1">
    <citation type="submission" date="2020-08" db="EMBL/GenBank/DDBJ databases">
        <title>Multicomponent nature underlies the extraordinary mechanical properties of spider dragline silk.</title>
        <authorList>
            <person name="Kono N."/>
            <person name="Nakamura H."/>
            <person name="Mori M."/>
            <person name="Yoshida Y."/>
            <person name="Ohtoshi R."/>
            <person name="Malay A.D."/>
            <person name="Moran D.A.P."/>
            <person name="Tomita M."/>
            <person name="Numata K."/>
            <person name="Arakawa K."/>
        </authorList>
    </citation>
    <scope>NUCLEOTIDE SEQUENCE</scope>
</reference>
<evidence type="ECO:0000313" key="11">
    <source>
        <dbReference type="Proteomes" id="UP000886998"/>
    </source>
</evidence>
<dbReference type="PANTHER" id="PTHR11010">
    <property type="entry name" value="PROTEASE S28 PRO-X CARBOXYPEPTIDASE-RELATED"/>
    <property type="match status" value="1"/>
</dbReference>
<dbReference type="SMART" id="SM00636">
    <property type="entry name" value="Glyco_18"/>
    <property type="match status" value="1"/>
</dbReference>
<dbReference type="InterPro" id="IPR029058">
    <property type="entry name" value="AB_hydrolase_fold"/>
</dbReference>
<dbReference type="Gene3D" id="3.20.20.80">
    <property type="entry name" value="Glycosidases"/>
    <property type="match status" value="1"/>
</dbReference>
<dbReference type="AlphaFoldDB" id="A0A8X6XUE4"/>
<keyword evidence="11" id="KW-1185">Reference proteome</keyword>
<accession>A0A8X6XUE4</accession>
<dbReference type="InterPro" id="IPR017853">
    <property type="entry name" value="GH"/>
</dbReference>
<keyword evidence="2" id="KW-0645">Protease</keyword>
<keyword evidence="4 7" id="KW-0378">Hydrolase</keyword>
<evidence type="ECO:0000256" key="8">
    <source>
        <dbReference type="SAM" id="SignalP"/>
    </source>
</evidence>
<dbReference type="GO" id="GO:0070008">
    <property type="term" value="F:serine-type exopeptidase activity"/>
    <property type="evidence" value="ECO:0007669"/>
    <property type="project" value="InterPro"/>
</dbReference>
<dbReference type="Gene3D" id="3.10.50.10">
    <property type="match status" value="1"/>
</dbReference>
<evidence type="ECO:0000256" key="4">
    <source>
        <dbReference type="ARBA" id="ARBA00022801"/>
    </source>
</evidence>
<dbReference type="InterPro" id="IPR029070">
    <property type="entry name" value="Chitinase_insertion_sf"/>
</dbReference>
<evidence type="ECO:0000313" key="10">
    <source>
        <dbReference type="EMBL" id="GFY60413.1"/>
    </source>
</evidence>
<dbReference type="Proteomes" id="UP000886998">
    <property type="component" value="Unassembled WGS sequence"/>
</dbReference>
<evidence type="ECO:0000259" key="9">
    <source>
        <dbReference type="PROSITE" id="PS51910"/>
    </source>
</evidence>
<protein>
    <submittedName>
        <fullName evidence="10">Dipeptidyl peptidase 2</fullName>
    </submittedName>
</protein>
<dbReference type="SUPFAM" id="SSF53474">
    <property type="entry name" value="alpha/beta-Hydrolases"/>
    <property type="match status" value="1"/>
</dbReference>